<evidence type="ECO:0000256" key="9">
    <source>
        <dbReference type="ARBA" id="ARBA00030998"/>
    </source>
</evidence>
<keyword evidence="13" id="KW-1185">Reference proteome</keyword>
<evidence type="ECO:0000256" key="2">
    <source>
        <dbReference type="ARBA" id="ARBA00012418"/>
    </source>
</evidence>
<sequence length="93" mass="10484">MARVTVQDAVEKIGNRFDLVLVAARRARQMQTGGKDSLVPVENDKYTVLSLREIEEGLINKEVLDARERQEIREQEAAELAAVSSINNPHLNR</sequence>
<protein>
    <recommendedName>
        <fullName evidence="3 11">DNA-directed RNA polymerase subunit omega</fullName>
        <shortName evidence="11">RNAP omega subunit</shortName>
        <ecNumber evidence="2 11">2.7.7.6</ecNumber>
    </recommendedName>
    <alternativeName>
        <fullName evidence="9 11">RNA polymerase omega subunit</fullName>
    </alternativeName>
    <alternativeName>
        <fullName evidence="8 11">Transcriptase subunit omega</fullName>
    </alternativeName>
</protein>
<dbReference type="GO" id="GO:0000428">
    <property type="term" value="C:DNA-directed RNA polymerase complex"/>
    <property type="evidence" value="ECO:0007669"/>
    <property type="project" value="UniProtKB-KW"/>
</dbReference>
<comment type="function">
    <text evidence="11">Promotes RNA polymerase assembly. Latches the N- and C-terminal regions of the beta' subunit thereby facilitating its interaction with the beta and alpha subunits.</text>
</comment>
<dbReference type="GO" id="GO:0003899">
    <property type="term" value="F:DNA-directed RNA polymerase activity"/>
    <property type="evidence" value="ECO:0007669"/>
    <property type="project" value="UniProtKB-UniRule"/>
</dbReference>
<dbReference type="GO" id="GO:0003677">
    <property type="term" value="F:DNA binding"/>
    <property type="evidence" value="ECO:0007669"/>
    <property type="project" value="UniProtKB-UniRule"/>
</dbReference>
<keyword evidence="6 11" id="KW-0548">Nucleotidyltransferase</keyword>
<dbReference type="AlphaFoldDB" id="A0A220VCV8"/>
<dbReference type="Gene3D" id="3.90.940.10">
    <property type="match status" value="1"/>
</dbReference>
<evidence type="ECO:0000256" key="4">
    <source>
        <dbReference type="ARBA" id="ARBA00022478"/>
    </source>
</evidence>
<dbReference type="HAMAP" id="MF_00366">
    <property type="entry name" value="RNApol_bact_RpoZ"/>
    <property type="match status" value="1"/>
</dbReference>
<evidence type="ECO:0000256" key="5">
    <source>
        <dbReference type="ARBA" id="ARBA00022679"/>
    </source>
</evidence>
<comment type="subunit">
    <text evidence="11">The RNAP catalytic core consists of 2 alpha, 1 beta, 1 beta' and 1 omega subunit. When a sigma factor is associated with the core the holoenzyme is formed, which can initiate transcription.</text>
</comment>
<dbReference type="Proteomes" id="UP000242175">
    <property type="component" value="Chromosome large"/>
</dbReference>
<comment type="similarity">
    <text evidence="1 11">Belongs to the RNA polymerase subunit omega family.</text>
</comment>
<name>A0A220VCV8_9GAMM</name>
<dbReference type="InterPro" id="IPR003716">
    <property type="entry name" value="DNA-dir_RNA_pol_omega"/>
</dbReference>
<dbReference type="OrthoDB" id="9796300at2"/>
<accession>A0A220VCV8</accession>
<evidence type="ECO:0000256" key="7">
    <source>
        <dbReference type="ARBA" id="ARBA00023163"/>
    </source>
</evidence>
<evidence type="ECO:0000313" key="13">
    <source>
        <dbReference type="Proteomes" id="UP000242175"/>
    </source>
</evidence>
<dbReference type="SMART" id="SM01409">
    <property type="entry name" value="RNA_pol_Rpb6"/>
    <property type="match status" value="1"/>
</dbReference>
<dbReference type="PANTHER" id="PTHR34476:SF1">
    <property type="entry name" value="DNA-DIRECTED RNA POLYMERASE SUBUNIT OMEGA"/>
    <property type="match status" value="1"/>
</dbReference>
<evidence type="ECO:0000256" key="8">
    <source>
        <dbReference type="ARBA" id="ARBA00029924"/>
    </source>
</evidence>
<evidence type="ECO:0000256" key="10">
    <source>
        <dbReference type="ARBA" id="ARBA00048552"/>
    </source>
</evidence>
<evidence type="ECO:0000313" key="12">
    <source>
        <dbReference type="EMBL" id="ASK78066.1"/>
    </source>
</evidence>
<keyword evidence="7 11" id="KW-0804">Transcription</keyword>
<gene>
    <name evidence="11" type="primary">rpoZ</name>
    <name evidence="12" type="ORF">CF386_02890</name>
</gene>
<keyword evidence="4 11" id="KW-0240">DNA-directed RNA polymerase</keyword>
<dbReference type="NCBIfam" id="TIGR00690">
    <property type="entry name" value="rpoZ"/>
    <property type="match status" value="1"/>
</dbReference>
<dbReference type="Pfam" id="PF01192">
    <property type="entry name" value="RNA_pol_Rpb6"/>
    <property type="match status" value="1"/>
</dbReference>
<dbReference type="GO" id="GO:0006351">
    <property type="term" value="P:DNA-templated transcription"/>
    <property type="evidence" value="ECO:0007669"/>
    <property type="project" value="UniProtKB-UniRule"/>
</dbReference>
<organism evidence="12 13">
    <name type="scientific">Paraphotobacterium marinum</name>
    <dbReference type="NCBI Taxonomy" id="1755811"/>
    <lineage>
        <taxon>Bacteria</taxon>
        <taxon>Pseudomonadati</taxon>
        <taxon>Pseudomonadota</taxon>
        <taxon>Gammaproteobacteria</taxon>
        <taxon>Vibrionales</taxon>
        <taxon>Vibrionaceae</taxon>
        <taxon>Paraphotobacterium</taxon>
    </lineage>
</organism>
<evidence type="ECO:0000256" key="1">
    <source>
        <dbReference type="ARBA" id="ARBA00006711"/>
    </source>
</evidence>
<proteinExistence type="inferred from homology"/>
<keyword evidence="5 11" id="KW-0808">Transferase</keyword>
<dbReference type="EC" id="2.7.7.6" evidence="2 11"/>
<dbReference type="EMBL" id="CP022355">
    <property type="protein sequence ID" value="ASK78066.1"/>
    <property type="molecule type" value="Genomic_DNA"/>
</dbReference>
<evidence type="ECO:0000256" key="3">
    <source>
        <dbReference type="ARBA" id="ARBA00013725"/>
    </source>
</evidence>
<dbReference type="RefSeq" id="WP_089072975.1">
    <property type="nucleotide sequence ID" value="NZ_CBCSAM010000009.1"/>
</dbReference>
<comment type="catalytic activity">
    <reaction evidence="10 11">
        <text>RNA(n) + a ribonucleoside 5'-triphosphate = RNA(n+1) + diphosphate</text>
        <dbReference type="Rhea" id="RHEA:21248"/>
        <dbReference type="Rhea" id="RHEA-COMP:14527"/>
        <dbReference type="Rhea" id="RHEA-COMP:17342"/>
        <dbReference type="ChEBI" id="CHEBI:33019"/>
        <dbReference type="ChEBI" id="CHEBI:61557"/>
        <dbReference type="ChEBI" id="CHEBI:140395"/>
        <dbReference type="EC" id="2.7.7.6"/>
    </reaction>
</comment>
<evidence type="ECO:0000256" key="11">
    <source>
        <dbReference type="HAMAP-Rule" id="MF_00366"/>
    </source>
</evidence>
<dbReference type="KEGG" id="pmai:CF386_02890"/>
<dbReference type="InterPro" id="IPR006110">
    <property type="entry name" value="Pol_omega/Rpo6/RPB6"/>
</dbReference>
<dbReference type="InterPro" id="IPR036161">
    <property type="entry name" value="RPB6/omega-like_sf"/>
</dbReference>
<dbReference type="SUPFAM" id="SSF63562">
    <property type="entry name" value="RPB6/omega subunit-like"/>
    <property type="match status" value="1"/>
</dbReference>
<evidence type="ECO:0000256" key="6">
    <source>
        <dbReference type="ARBA" id="ARBA00022695"/>
    </source>
</evidence>
<reference evidence="12 13" key="1">
    <citation type="journal article" date="2016" name="Int. J. Syst. Evol. Microbiol.">
        <title>Paraphotobacterium marinum gen. nov., sp. nov., a member of the family Vibrionaceae, isolated from surface seawater.</title>
        <authorList>
            <person name="Huang Z."/>
            <person name="Dong C."/>
            <person name="Shao Z."/>
        </authorList>
    </citation>
    <scope>NUCLEOTIDE SEQUENCE [LARGE SCALE GENOMIC DNA]</scope>
    <source>
        <strain evidence="12 13">NSCS20N07D</strain>
    </source>
</reference>
<dbReference type="PANTHER" id="PTHR34476">
    <property type="entry name" value="DNA-DIRECTED RNA POLYMERASE SUBUNIT OMEGA"/>
    <property type="match status" value="1"/>
</dbReference>